<keyword evidence="2" id="KW-1133">Transmembrane helix</keyword>
<protein>
    <recommendedName>
        <fullName evidence="5">Integral membrane protein</fullName>
    </recommendedName>
</protein>
<comment type="caution">
    <text evidence="3">The sequence shown here is derived from an EMBL/GenBank/DDBJ whole genome shotgun (WGS) entry which is preliminary data.</text>
</comment>
<feature type="region of interest" description="Disordered" evidence="1">
    <location>
        <begin position="182"/>
        <end position="202"/>
    </location>
</feature>
<keyword evidence="2" id="KW-0812">Transmembrane</keyword>
<evidence type="ECO:0000313" key="3">
    <source>
        <dbReference type="EMBL" id="MEV5505872.1"/>
    </source>
</evidence>
<gene>
    <name evidence="3" type="ORF">AB0L16_05250</name>
</gene>
<feature type="transmembrane region" description="Helical" evidence="2">
    <location>
        <begin position="74"/>
        <end position="92"/>
    </location>
</feature>
<accession>A0ABV3JTR8</accession>
<dbReference type="EMBL" id="JBFAUK010000003">
    <property type="protein sequence ID" value="MEV5505872.1"/>
    <property type="molecule type" value="Genomic_DNA"/>
</dbReference>
<dbReference type="RefSeq" id="WP_153068759.1">
    <property type="nucleotide sequence ID" value="NZ_JBFAUK010000003.1"/>
</dbReference>
<evidence type="ECO:0008006" key="5">
    <source>
        <dbReference type="Google" id="ProtNLM"/>
    </source>
</evidence>
<sequence>MDTGRLGSESVRVPQGQRGRYVFAGVGAVLLALVCLGWAVDSARRVGTGEYLKFAFDGSWGFYARYGGQGMDTYHLYMGVALAVFGALALAGRRVARGGLMALSLFMALQSVRALIAFHDERYRMLFGHGGDRWTYNVLTEGASVVVGVLILLVLAVVSPGGRYVPPPPAYGPGYAPPVDARPVDMRPAPGYPPMPPQPPGS</sequence>
<evidence type="ECO:0000256" key="1">
    <source>
        <dbReference type="SAM" id="MobiDB-lite"/>
    </source>
</evidence>
<evidence type="ECO:0000256" key="2">
    <source>
        <dbReference type="SAM" id="Phobius"/>
    </source>
</evidence>
<keyword evidence="4" id="KW-1185">Reference proteome</keyword>
<dbReference type="Proteomes" id="UP001552594">
    <property type="component" value="Unassembled WGS sequence"/>
</dbReference>
<organism evidence="3 4">
    <name type="scientific">Streptomyces orinoci</name>
    <name type="common">Streptoverticillium orinoci</name>
    <dbReference type="NCBI Taxonomy" id="67339"/>
    <lineage>
        <taxon>Bacteria</taxon>
        <taxon>Bacillati</taxon>
        <taxon>Actinomycetota</taxon>
        <taxon>Actinomycetes</taxon>
        <taxon>Kitasatosporales</taxon>
        <taxon>Streptomycetaceae</taxon>
        <taxon>Streptomyces</taxon>
    </lineage>
</organism>
<feature type="transmembrane region" description="Helical" evidence="2">
    <location>
        <begin position="21"/>
        <end position="40"/>
    </location>
</feature>
<feature type="compositionally biased region" description="Pro residues" evidence="1">
    <location>
        <begin position="190"/>
        <end position="202"/>
    </location>
</feature>
<feature type="transmembrane region" description="Helical" evidence="2">
    <location>
        <begin position="138"/>
        <end position="158"/>
    </location>
</feature>
<name>A0ABV3JTR8_STRON</name>
<reference evidence="3 4" key="1">
    <citation type="submission" date="2024-06" db="EMBL/GenBank/DDBJ databases">
        <title>The Natural Products Discovery Center: Release of the First 8490 Sequenced Strains for Exploring Actinobacteria Biosynthetic Diversity.</title>
        <authorList>
            <person name="Kalkreuter E."/>
            <person name="Kautsar S.A."/>
            <person name="Yang D."/>
            <person name="Bader C.D."/>
            <person name="Teijaro C.N."/>
            <person name="Fluegel L."/>
            <person name="Davis C.M."/>
            <person name="Simpson J.R."/>
            <person name="Lauterbach L."/>
            <person name="Steele A.D."/>
            <person name="Gui C."/>
            <person name="Meng S."/>
            <person name="Li G."/>
            <person name="Viehrig K."/>
            <person name="Ye F."/>
            <person name="Su P."/>
            <person name="Kiefer A.F."/>
            <person name="Nichols A."/>
            <person name="Cepeda A.J."/>
            <person name="Yan W."/>
            <person name="Fan B."/>
            <person name="Jiang Y."/>
            <person name="Adhikari A."/>
            <person name="Zheng C.-J."/>
            <person name="Schuster L."/>
            <person name="Cowan T.M."/>
            <person name="Smanski M.J."/>
            <person name="Chevrette M.G."/>
            <person name="De Carvalho L.P.S."/>
            <person name="Shen B."/>
        </authorList>
    </citation>
    <scope>NUCLEOTIDE SEQUENCE [LARGE SCALE GENOMIC DNA]</scope>
    <source>
        <strain evidence="3 4">NPDC052347</strain>
    </source>
</reference>
<keyword evidence="2" id="KW-0472">Membrane</keyword>
<feature type="transmembrane region" description="Helical" evidence="2">
    <location>
        <begin position="99"/>
        <end position="118"/>
    </location>
</feature>
<evidence type="ECO:0000313" key="4">
    <source>
        <dbReference type="Proteomes" id="UP001552594"/>
    </source>
</evidence>
<proteinExistence type="predicted"/>